<evidence type="ECO:0000313" key="1">
    <source>
        <dbReference type="EMBL" id="PWN48402.1"/>
    </source>
</evidence>
<gene>
    <name evidence="1" type="ORF">IE53DRAFT_375615</name>
</gene>
<keyword evidence="2" id="KW-1185">Reference proteome</keyword>
<protein>
    <submittedName>
        <fullName evidence="1">MFS general substrate transporter</fullName>
    </submittedName>
</protein>
<organism evidence="1 2">
    <name type="scientific">Violaceomyces palustris</name>
    <dbReference type="NCBI Taxonomy" id="1673888"/>
    <lineage>
        <taxon>Eukaryota</taxon>
        <taxon>Fungi</taxon>
        <taxon>Dikarya</taxon>
        <taxon>Basidiomycota</taxon>
        <taxon>Ustilaginomycotina</taxon>
        <taxon>Ustilaginomycetes</taxon>
        <taxon>Violaceomycetales</taxon>
        <taxon>Violaceomycetaceae</taxon>
        <taxon>Violaceomyces</taxon>
    </lineage>
</organism>
<dbReference type="Proteomes" id="UP000245626">
    <property type="component" value="Unassembled WGS sequence"/>
</dbReference>
<sequence>MTESGSEGRRSGSITSDEKEKVDLQNVGPTYLTQDASEIGEDRESNRVERMVTASNLENINQGLDLDEVKRVTRKVDKRLLPILGALYSIALIDRTNLSAARIAGAGVDLKLTTGSNYSIPALIFFVPYIIFELPSNLLLRKIGAAKQLGTIAFLWGSMMVAMGFVNNWQQLTVLRALVGLFEAGFFPACVLLISTWYVRKESQVRMSFFYLISVGVAGFSNILAYGLSLMEGVGGLRGWRWIFIIEGIITVLVALVAYWIIVDFPDKAVEKGFLTQSESDLVLTRIQRDRGDSEHDPLTWSKAAKYASDVKLWCYGLCFMCATMPSYAFAYFLPVIFRGMGFNVRDSFLLIAPPYIFAVIVAFSLAIVSDRIFMRAPIVITQALMTILGLGMLFAQKHRGVQLAGSFFGVAGANGNVASVLNYGQNNIQGQSKRSFVSALVVGFGGIGGIMASTVFREKDAPLYRPGLWATIGAQIFIVLCVSCLSVYFFITNKLVRSGKKVVEGKEGFLYTI</sequence>
<dbReference type="EMBL" id="KZ820210">
    <property type="protein sequence ID" value="PWN48402.1"/>
    <property type="molecule type" value="Genomic_DNA"/>
</dbReference>
<evidence type="ECO:0000313" key="2">
    <source>
        <dbReference type="Proteomes" id="UP000245626"/>
    </source>
</evidence>
<proteinExistence type="predicted"/>
<reference evidence="1 2" key="1">
    <citation type="journal article" date="2018" name="Mol. Biol. Evol.">
        <title>Broad Genomic Sampling Reveals a Smut Pathogenic Ancestry of the Fungal Clade Ustilaginomycotina.</title>
        <authorList>
            <person name="Kijpornyongpan T."/>
            <person name="Mondo S.J."/>
            <person name="Barry K."/>
            <person name="Sandor L."/>
            <person name="Lee J."/>
            <person name="Lipzen A."/>
            <person name="Pangilinan J."/>
            <person name="LaButti K."/>
            <person name="Hainaut M."/>
            <person name="Henrissat B."/>
            <person name="Grigoriev I.V."/>
            <person name="Spatafora J.W."/>
            <person name="Aime M.C."/>
        </authorList>
    </citation>
    <scope>NUCLEOTIDE SEQUENCE [LARGE SCALE GENOMIC DNA]</scope>
    <source>
        <strain evidence="1 2">SA 807</strain>
    </source>
</reference>
<name>A0ACD0NRJ3_9BASI</name>
<accession>A0ACD0NRJ3</accession>